<evidence type="ECO:0000256" key="1">
    <source>
        <dbReference type="SAM" id="Coils"/>
    </source>
</evidence>
<name>A0A8K1CNW3_PYTOL</name>
<sequence>MQANAPKMPRKTRRDRRTCMVDEKMEAKLKEQLRRAHKKEMARMDDEHQREVLQERIVQLEEEKERLQKRLASTKRIIAKVIVAKLLYMAKSAAGIDSFADLIDDADADKDALAHKANELKRDGQKLMSDPDFQYLLRSNLVSKATQDK</sequence>
<keyword evidence="1" id="KW-0175">Coiled coil</keyword>
<evidence type="ECO:0000313" key="3">
    <source>
        <dbReference type="Proteomes" id="UP000794436"/>
    </source>
</evidence>
<dbReference type="Proteomes" id="UP000794436">
    <property type="component" value="Unassembled WGS sequence"/>
</dbReference>
<proteinExistence type="predicted"/>
<keyword evidence="3" id="KW-1185">Reference proteome</keyword>
<dbReference type="AlphaFoldDB" id="A0A8K1CNW3"/>
<organism evidence="2 3">
    <name type="scientific">Pythium oligandrum</name>
    <name type="common">Mycoparasitic fungus</name>
    <dbReference type="NCBI Taxonomy" id="41045"/>
    <lineage>
        <taxon>Eukaryota</taxon>
        <taxon>Sar</taxon>
        <taxon>Stramenopiles</taxon>
        <taxon>Oomycota</taxon>
        <taxon>Peronosporomycetes</taxon>
        <taxon>Pythiales</taxon>
        <taxon>Pythiaceae</taxon>
        <taxon>Pythium</taxon>
    </lineage>
</organism>
<comment type="caution">
    <text evidence="2">The sequence shown here is derived from an EMBL/GenBank/DDBJ whole genome shotgun (WGS) entry which is preliminary data.</text>
</comment>
<evidence type="ECO:0000313" key="2">
    <source>
        <dbReference type="EMBL" id="TMW65708.1"/>
    </source>
</evidence>
<dbReference type="EMBL" id="SPLM01000037">
    <property type="protein sequence ID" value="TMW65708.1"/>
    <property type="molecule type" value="Genomic_DNA"/>
</dbReference>
<feature type="coiled-coil region" evidence="1">
    <location>
        <begin position="43"/>
        <end position="77"/>
    </location>
</feature>
<gene>
    <name evidence="2" type="ORF">Poli38472_008350</name>
</gene>
<accession>A0A8K1CNW3</accession>
<protein>
    <submittedName>
        <fullName evidence="2">Uncharacterized protein</fullName>
    </submittedName>
</protein>
<reference evidence="2" key="1">
    <citation type="submission" date="2019-03" db="EMBL/GenBank/DDBJ databases">
        <title>Long read genome sequence of the mycoparasitic Pythium oligandrum ATCC 38472 isolated from sugarbeet rhizosphere.</title>
        <authorList>
            <person name="Gaulin E."/>
        </authorList>
    </citation>
    <scope>NUCLEOTIDE SEQUENCE</scope>
    <source>
        <strain evidence="2">ATCC 38472_TT</strain>
    </source>
</reference>